<dbReference type="EMBL" id="JAESDN010000008">
    <property type="protein sequence ID" value="KAG7046482.1"/>
    <property type="molecule type" value="Genomic_DNA"/>
</dbReference>
<sequence>MPHLRSSTRILPDLGTTRVTGGLWDKMFTRFFRRLDIEISVPCPIWPLGETIA</sequence>
<keyword evidence="2" id="KW-1185">Reference proteome</keyword>
<evidence type="ECO:0000313" key="2">
    <source>
        <dbReference type="Proteomes" id="UP000699042"/>
    </source>
</evidence>
<dbReference type="AlphaFoldDB" id="A0A9P7R099"/>
<proteinExistence type="predicted"/>
<feature type="non-terminal residue" evidence="1">
    <location>
        <position position="1"/>
    </location>
</feature>
<evidence type="ECO:0000313" key="1">
    <source>
        <dbReference type="EMBL" id="KAG7046482.1"/>
    </source>
</evidence>
<name>A0A9P7R099_9PEZI</name>
<comment type="caution">
    <text evidence="1">The sequence shown here is derived from an EMBL/GenBank/DDBJ whole genome shotgun (WGS) entry which is preliminary data.</text>
</comment>
<gene>
    <name evidence="1" type="ORF">JMJ77_014712</name>
</gene>
<accession>A0A9P7R099</accession>
<dbReference type="Proteomes" id="UP000699042">
    <property type="component" value="Unassembled WGS sequence"/>
</dbReference>
<protein>
    <submittedName>
        <fullName evidence="1">Uncharacterized protein</fullName>
    </submittedName>
</protein>
<organism evidence="1 2">
    <name type="scientific">Colletotrichum scovillei</name>
    <dbReference type="NCBI Taxonomy" id="1209932"/>
    <lineage>
        <taxon>Eukaryota</taxon>
        <taxon>Fungi</taxon>
        <taxon>Dikarya</taxon>
        <taxon>Ascomycota</taxon>
        <taxon>Pezizomycotina</taxon>
        <taxon>Sordariomycetes</taxon>
        <taxon>Hypocreomycetidae</taxon>
        <taxon>Glomerellales</taxon>
        <taxon>Glomerellaceae</taxon>
        <taxon>Colletotrichum</taxon>
        <taxon>Colletotrichum acutatum species complex</taxon>
    </lineage>
</organism>
<reference evidence="1" key="1">
    <citation type="submission" date="2021-05" db="EMBL/GenBank/DDBJ databases">
        <title>Comparative genomics of three Colletotrichum scovillei strains and genetic complementation revealed genes involved fungal growth and virulence on chili pepper.</title>
        <authorList>
            <person name="Hsieh D.-K."/>
            <person name="Chuang S.-C."/>
            <person name="Chen C.-Y."/>
            <person name="Chao Y.-T."/>
            <person name="Lu M.-Y.J."/>
            <person name="Lee M.-H."/>
            <person name="Shih M.-C."/>
        </authorList>
    </citation>
    <scope>NUCLEOTIDE SEQUENCE</scope>
    <source>
        <strain evidence="1">Coll-153</strain>
    </source>
</reference>